<dbReference type="InterPro" id="IPR053953">
    <property type="entry name" value="NirdL-like_HTH"/>
</dbReference>
<dbReference type="InterPro" id="IPR050684">
    <property type="entry name" value="HTH-Siroheme_Decarb"/>
</dbReference>
<feature type="domain" description="Siroheme decarboxylase AsnC-like ligand binding" evidence="6">
    <location>
        <begin position="229"/>
        <end position="316"/>
    </location>
</feature>
<evidence type="ECO:0000256" key="5">
    <source>
        <dbReference type="ARBA" id="ARBA00048470"/>
    </source>
</evidence>
<gene>
    <name evidence="8" type="ORF">LCGC14_0518950</name>
</gene>
<accession>A0A0F9UKJ0</accession>
<reference evidence="8" key="1">
    <citation type="journal article" date="2015" name="Nature">
        <title>Complex archaea that bridge the gap between prokaryotes and eukaryotes.</title>
        <authorList>
            <person name="Spang A."/>
            <person name="Saw J.H."/>
            <person name="Jorgensen S.L."/>
            <person name="Zaremba-Niedzwiedzka K."/>
            <person name="Martijn J."/>
            <person name="Lind A.E."/>
            <person name="van Eijk R."/>
            <person name="Schleper C."/>
            <person name="Guy L."/>
            <person name="Ettema T.J."/>
        </authorList>
    </citation>
    <scope>NUCLEOTIDE SEQUENCE</scope>
</reference>
<dbReference type="Pfam" id="PF22451">
    <property type="entry name" value="NirdL-like_HTH"/>
    <property type="match status" value="2"/>
</dbReference>
<comment type="similarity">
    <text evidence="3">Belongs to the Ahb/Nir family.</text>
</comment>
<evidence type="ECO:0000259" key="6">
    <source>
        <dbReference type="Pfam" id="PF17805"/>
    </source>
</evidence>
<evidence type="ECO:0000256" key="3">
    <source>
        <dbReference type="ARBA" id="ARBA00023457"/>
    </source>
</evidence>
<comment type="caution">
    <text evidence="8">The sequence shown here is derived from an EMBL/GenBank/DDBJ whole genome shotgun (WGS) entry which is preliminary data.</text>
</comment>
<dbReference type="Pfam" id="PF17805">
    <property type="entry name" value="AsnC_trans_reg2"/>
    <property type="match status" value="2"/>
</dbReference>
<dbReference type="EMBL" id="LAZR01000648">
    <property type="protein sequence ID" value="KKN61736.1"/>
    <property type="molecule type" value="Genomic_DNA"/>
</dbReference>
<evidence type="ECO:0000256" key="4">
    <source>
        <dbReference type="ARBA" id="ARBA00023471"/>
    </source>
</evidence>
<feature type="domain" description="Siroheme decarboxylase NirL-like HTH" evidence="7">
    <location>
        <begin position="172"/>
        <end position="217"/>
    </location>
</feature>
<dbReference type="PANTHER" id="PTHR43413">
    <property type="entry name" value="TRANSCRIPTIONAL REGULATOR, ASNC FAMILY"/>
    <property type="match status" value="1"/>
</dbReference>
<dbReference type="AlphaFoldDB" id="A0A0F9UKJ0"/>
<organism evidence="8">
    <name type="scientific">marine sediment metagenome</name>
    <dbReference type="NCBI Taxonomy" id="412755"/>
    <lineage>
        <taxon>unclassified sequences</taxon>
        <taxon>metagenomes</taxon>
        <taxon>ecological metagenomes</taxon>
    </lineage>
</organism>
<sequence>MSLTVDSIDRALLDNWQRDFPLVPRPFAAIAERMDLRQKDVLGRLAELMAVGAVSRVGATCRPGTAGASTLAAVAAPEWRIDEIAALIGGEPGVNHSYLRENRWNIWFVVTGPDRTHVDATLDRIRARTKLEVLDLPLVRAFNVDLGFSLDGGGHVPPAREHIDAGVLEPEDRPIMQALSTGLALVPRPFAEMGRALGRSEADVLERVKVLAAAGILSRIGVIVRHRALGWRSNAMVVWEAKEADLGRIGPALTAVHGVTLCYQRRPAPGVWPYTLYCMIHARGRDEAMAVLERASREVGLQDTPHRVLFSIRCFKQTGALVASTEGAAA</sequence>
<dbReference type="GO" id="GO:0016829">
    <property type="term" value="F:lyase activity"/>
    <property type="evidence" value="ECO:0007669"/>
    <property type="project" value="UniProtKB-KW"/>
</dbReference>
<feature type="domain" description="Siroheme decarboxylase NirL-like HTH" evidence="7">
    <location>
        <begin position="9"/>
        <end position="52"/>
    </location>
</feature>
<comment type="pathway">
    <text evidence="2">Porphyrin-containing compound metabolism.</text>
</comment>
<dbReference type="PANTHER" id="PTHR43413:SF1">
    <property type="entry name" value="SIROHEME DECARBOXYLASE NIRL SUBUNIT"/>
    <property type="match status" value="1"/>
</dbReference>
<feature type="domain" description="Siroheme decarboxylase AsnC-like ligand binding" evidence="6">
    <location>
        <begin position="68"/>
        <end position="142"/>
    </location>
</feature>
<dbReference type="EC" id="4.1.1.111" evidence="4"/>
<keyword evidence="1" id="KW-0456">Lyase</keyword>
<name>A0A0F9UKJ0_9ZZZZ</name>
<evidence type="ECO:0000259" key="7">
    <source>
        <dbReference type="Pfam" id="PF22451"/>
    </source>
</evidence>
<dbReference type="InterPro" id="IPR040523">
    <property type="entry name" value="AsnC_trans_reg2"/>
</dbReference>
<evidence type="ECO:0000256" key="2">
    <source>
        <dbReference type="ARBA" id="ARBA00023444"/>
    </source>
</evidence>
<dbReference type="Gene3D" id="3.30.70.3460">
    <property type="match status" value="2"/>
</dbReference>
<protein>
    <recommendedName>
        <fullName evidence="4">siroheme decarboxylase</fullName>
        <ecNumber evidence="4">4.1.1.111</ecNumber>
    </recommendedName>
</protein>
<comment type="catalytic activity">
    <reaction evidence="5">
        <text>siroheme + 2 H(+) = 12,18-didecarboxysiroheme + 2 CO2</text>
        <dbReference type="Rhea" id="RHEA:19093"/>
        <dbReference type="ChEBI" id="CHEBI:15378"/>
        <dbReference type="ChEBI" id="CHEBI:16526"/>
        <dbReference type="ChEBI" id="CHEBI:60052"/>
        <dbReference type="ChEBI" id="CHEBI:140497"/>
        <dbReference type="EC" id="4.1.1.111"/>
    </reaction>
</comment>
<evidence type="ECO:0000256" key="1">
    <source>
        <dbReference type="ARBA" id="ARBA00023239"/>
    </source>
</evidence>
<evidence type="ECO:0000313" key="8">
    <source>
        <dbReference type="EMBL" id="KKN61736.1"/>
    </source>
</evidence>
<proteinExistence type="inferred from homology"/>